<feature type="region of interest" description="Disordered" evidence="5">
    <location>
        <begin position="375"/>
        <end position="401"/>
    </location>
</feature>
<feature type="compositionally biased region" description="Low complexity" evidence="5">
    <location>
        <begin position="253"/>
        <end position="264"/>
    </location>
</feature>
<feature type="compositionally biased region" description="Low complexity" evidence="5">
    <location>
        <begin position="1136"/>
        <end position="1156"/>
    </location>
</feature>
<dbReference type="PANTHER" id="PTHR43941:SF1">
    <property type="entry name" value="STRUCTURAL MAINTENANCE OF CHROMOSOMES PROTEIN 2"/>
    <property type="match status" value="1"/>
</dbReference>
<evidence type="ECO:0000259" key="6">
    <source>
        <dbReference type="PROSITE" id="PS51017"/>
    </source>
</evidence>
<feature type="compositionally biased region" description="Low complexity" evidence="5">
    <location>
        <begin position="1104"/>
        <end position="1117"/>
    </location>
</feature>
<comment type="caution">
    <text evidence="7">The sequence shown here is derived from an EMBL/GenBank/DDBJ whole genome shotgun (WGS) entry which is preliminary data.</text>
</comment>
<feature type="region of interest" description="Disordered" evidence="5">
    <location>
        <begin position="235"/>
        <end position="264"/>
    </location>
</feature>
<sequence>MPLAACLTRNLQLDIFDGSTPCWPSTNKASSVAMGTPQSDTSSPQATAAAPPAAAGSPSSEVYAAAIQHASNSWPQNSALAMTSSQPQPLPQPILNSNSNLMCPGAAEQQQQQQVAATTDAAIRAAQFTLSPFSACSGGSLQAAATAASQQHQAQAVMDAGCSLPGGAQATTSATAAHGVQPQPPQQQQQHLAQVSQSQHSQHTLQRATSQELMDAVDSMDVALLLDTFGAPLDQLQGQGQDNNRGKQKAEAHNQQLQPQQQHVQDHLLAFQQQQQRQQQQLQAAELQSQIGGLCSTSLPSAVAAAAAALHNPLSMSPGWAPLAQSVQAQQQQQQQQQALLQQQQQQQQLLQEQLQRQAQLNAAAAAAGCSLGPPSGFGVPSSEPVAVPAPQRQQQQQQQQAAMRTLSGLSCLSQSGLSGSNTDCQQQMGSARSSNTMLLQTLEQQFATMSGACVGIPMTLAQAAGGGVAAAAAAAAGCGWPPSLEATQRQLQQLQQQQQVALQYLQQKQQEQQQVAAALAAVQQHQQAQAQTIQMLQRSMTDDLPRTSPITIGSGAATANALAAATSRRDAALRAGLGLSDPGIGLGRGARSLAQSPMSLQPNAAAAAALGASSTCLTDNLSGIAMDPSSIAAAAGPAATGAAGASHLPAAAPPPLASMRSLDAAASSFGALPIAAAAGSGGSTSVSPTNCNTLAGAVAERHVPLSAQQQQLMAQQMVLPGSAPPALGLAAALGSVGGGASSSFDLQQQQHHHLGGESLMRVGSDCYDAVMAAAANASMLGGSLGMLGLGAGCGGDAVDAASLLARAERPMDPGRVAQLNRYKQKRMLRMRALAEGAKKVRYECRKQLADTRPRVRGRFAKVNSSDALLEYGTSGGGPTSSCMPASSSGGNGPTASAATGSACTAPPGVNYPHHSHHQAPGGWGLQGHHSQPHMQRIDEEAASEGQSPFMTQSTASLPLRQASSSGLDADAGAGAGRQGGAAADAAAFGARVVGSAPAGLLGLELGSGNITATTKTAAVACGGGGGGAEQAQAQGLTPGGTATAPDCIITEHDLAALGFDDLTQLSGGFSNAGGNSNEDMDESAESMNDGSTAGPGAARPAPQLSSGQVVLQQQQQQVGGQASAMLLQPSTSISPTAQLQQQQQPTQQPLRSAQQAFMAPQPGPSAAAACGSMQPQQQQQQLHSQQQQQQLHSQQQQQRLSVLDRPIMYGTDRSQFSAAQLSLLDSILTDQYRPSGPGGRH</sequence>
<name>A0A9W6BGM0_9CHLO</name>
<organism evidence="7 8">
    <name type="scientific">Pleodorina starrii</name>
    <dbReference type="NCBI Taxonomy" id="330485"/>
    <lineage>
        <taxon>Eukaryota</taxon>
        <taxon>Viridiplantae</taxon>
        <taxon>Chlorophyta</taxon>
        <taxon>core chlorophytes</taxon>
        <taxon>Chlorophyceae</taxon>
        <taxon>CS clade</taxon>
        <taxon>Chlamydomonadales</taxon>
        <taxon>Volvocaceae</taxon>
        <taxon>Pleodorina</taxon>
    </lineage>
</organism>
<evidence type="ECO:0000256" key="1">
    <source>
        <dbReference type="ARBA" id="ARBA00004123"/>
    </source>
</evidence>
<dbReference type="Pfam" id="PF06203">
    <property type="entry name" value="CCT"/>
    <property type="match status" value="1"/>
</dbReference>
<protein>
    <recommendedName>
        <fullName evidence="6">CCT domain-containing protein</fullName>
    </recommendedName>
</protein>
<feature type="compositionally biased region" description="Low complexity" evidence="5">
    <location>
        <begin position="885"/>
        <end position="909"/>
    </location>
</feature>
<keyword evidence="4" id="KW-0175">Coiled coil</keyword>
<feature type="region of interest" description="Disordered" evidence="5">
    <location>
        <begin position="169"/>
        <end position="210"/>
    </location>
</feature>
<feature type="region of interest" description="Disordered" evidence="5">
    <location>
        <begin position="1070"/>
        <end position="1117"/>
    </location>
</feature>
<comment type="subcellular location">
    <subcellularLocation>
        <location evidence="1 3">Nucleus</location>
    </subcellularLocation>
</comment>
<evidence type="ECO:0000313" key="8">
    <source>
        <dbReference type="Proteomes" id="UP001165080"/>
    </source>
</evidence>
<feature type="coiled-coil region" evidence="4">
    <location>
        <begin position="324"/>
        <end position="361"/>
    </location>
</feature>
<feature type="region of interest" description="Disordered" evidence="5">
    <location>
        <begin position="869"/>
        <end position="935"/>
    </location>
</feature>
<feature type="compositionally biased region" description="Low complexity" evidence="5">
    <location>
        <begin position="380"/>
        <end position="401"/>
    </location>
</feature>
<gene>
    <name evidence="7" type="primary">PLEST007300</name>
    <name evidence="7" type="ORF">PLESTB_000468700</name>
</gene>
<evidence type="ECO:0000256" key="4">
    <source>
        <dbReference type="SAM" id="Coils"/>
    </source>
</evidence>
<dbReference type="InterPro" id="IPR010402">
    <property type="entry name" value="CCT_domain"/>
</dbReference>
<feature type="coiled-coil region" evidence="4">
    <location>
        <begin position="485"/>
        <end position="529"/>
    </location>
</feature>
<evidence type="ECO:0000256" key="2">
    <source>
        <dbReference type="ARBA" id="ARBA00023242"/>
    </source>
</evidence>
<dbReference type="PANTHER" id="PTHR43941">
    <property type="entry name" value="STRUCTURAL MAINTENANCE OF CHROMOSOMES PROTEIN 2"/>
    <property type="match status" value="1"/>
</dbReference>
<accession>A0A9W6BGM0</accession>
<proteinExistence type="predicted"/>
<feature type="region of interest" description="Disordered" evidence="5">
    <location>
        <begin position="958"/>
        <end position="979"/>
    </location>
</feature>
<dbReference type="EMBL" id="BRXU01000004">
    <property type="protein sequence ID" value="GLC51126.1"/>
    <property type="molecule type" value="Genomic_DNA"/>
</dbReference>
<dbReference type="PROSITE" id="PS51017">
    <property type="entry name" value="CCT"/>
    <property type="match status" value="1"/>
</dbReference>
<feature type="compositionally biased region" description="Low complexity" evidence="5">
    <location>
        <begin position="186"/>
        <end position="203"/>
    </location>
</feature>
<feature type="region of interest" description="Disordered" evidence="5">
    <location>
        <begin position="1136"/>
        <end position="1171"/>
    </location>
</feature>
<keyword evidence="8" id="KW-1185">Reference proteome</keyword>
<dbReference type="Proteomes" id="UP001165080">
    <property type="component" value="Unassembled WGS sequence"/>
</dbReference>
<reference evidence="7 8" key="1">
    <citation type="journal article" date="2023" name="Commun. Biol.">
        <title>Reorganization of the ancestral sex-determining regions during the evolution of trioecy in Pleodorina starrii.</title>
        <authorList>
            <person name="Takahashi K."/>
            <person name="Suzuki S."/>
            <person name="Kawai-Toyooka H."/>
            <person name="Yamamoto K."/>
            <person name="Hamaji T."/>
            <person name="Ootsuki R."/>
            <person name="Yamaguchi H."/>
            <person name="Kawachi M."/>
            <person name="Higashiyama T."/>
            <person name="Nozaki H."/>
        </authorList>
    </citation>
    <scope>NUCLEOTIDE SEQUENCE [LARGE SCALE GENOMIC DNA]</scope>
    <source>
        <strain evidence="7 8">NIES-4479</strain>
    </source>
</reference>
<evidence type="ECO:0000313" key="7">
    <source>
        <dbReference type="EMBL" id="GLC51126.1"/>
    </source>
</evidence>
<feature type="compositionally biased region" description="Low complexity" evidence="5">
    <location>
        <begin position="42"/>
        <end position="57"/>
    </location>
</feature>
<feature type="domain" description="CCT" evidence="6">
    <location>
        <begin position="821"/>
        <end position="863"/>
    </location>
</feature>
<feature type="compositionally biased region" description="Low complexity" evidence="5">
    <location>
        <begin position="963"/>
        <end position="973"/>
    </location>
</feature>
<evidence type="ECO:0000256" key="3">
    <source>
        <dbReference type="PROSITE-ProRule" id="PRU00357"/>
    </source>
</evidence>
<feature type="region of interest" description="Disordered" evidence="5">
    <location>
        <begin position="27"/>
        <end position="57"/>
    </location>
</feature>
<dbReference type="GO" id="GO:0005634">
    <property type="term" value="C:nucleus"/>
    <property type="evidence" value="ECO:0007669"/>
    <property type="project" value="UniProtKB-SubCell"/>
</dbReference>
<dbReference type="AlphaFoldDB" id="A0A9W6BGM0"/>
<keyword evidence="2 3" id="KW-0539">Nucleus</keyword>
<evidence type="ECO:0000256" key="5">
    <source>
        <dbReference type="SAM" id="MobiDB-lite"/>
    </source>
</evidence>